<comment type="caution">
    <text evidence="2">The sequence shown here is derived from an EMBL/GenBank/DDBJ whole genome shotgun (WGS) entry which is preliminary data.</text>
</comment>
<reference evidence="2 3" key="1">
    <citation type="submission" date="2021-01" db="EMBL/GenBank/DDBJ databases">
        <title>Draft Genome Sequence and Polyhydroxyalkanoate Biosynthetic Potential of Jeongeupia naejangsanensis Type Strain DSM 24253.</title>
        <authorList>
            <person name="Turrini P."/>
            <person name="Artuso I."/>
            <person name="Lugli G.A."/>
            <person name="Frangipani E."/>
            <person name="Ventura M."/>
            <person name="Visca P."/>
        </authorList>
    </citation>
    <scope>NUCLEOTIDE SEQUENCE [LARGE SCALE GENOMIC DNA]</scope>
    <source>
        <strain evidence="2 3">DSM 24253</strain>
    </source>
</reference>
<organism evidence="2 3">
    <name type="scientific">Jeongeupia naejangsanensis</name>
    <dbReference type="NCBI Taxonomy" id="613195"/>
    <lineage>
        <taxon>Bacteria</taxon>
        <taxon>Pseudomonadati</taxon>
        <taxon>Pseudomonadota</taxon>
        <taxon>Betaproteobacteria</taxon>
        <taxon>Neisseriales</taxon>
        <taxon>Chitinibacteraceae</taxon>
        <taxon>Jeongeupia</taxon>
    </lineage>
</organism>
<keyword evidence="3" id="KW-1185">Reference proteome</keyword>
<accession>A0ABS2BFZ7</accession>
<evidence type="ECO:0000313" key="2">
    <source>
        <dbReference type="EMBL" id="MBM3114395.1"/>
    </source>
</evidence>
<gene>
    <name evidence="2" type="ORF">JMJ54_01020</name>
</gene>
<dbReference type="EMBL" id="JAESND010000001">
    <property type="protein sequence ID" value="MBM3114395.1"/>
    <property type="molecule type" value="Genomic_DNA"/>
</dbReference>
<sequence length="340" mass="35943">MMKRITIAFARLVAAALAFQSTQALALDANQEVGAFSSESAEGKAGGNKMVRVKVDCANDSKALKNALEKKAWNADKVRFVISGECNGPLVIDRNGFEVVGDAHKPAAVRISQSNREQAAILIQSASARFANFNVDVPGGTAAIKAKANASVTVDRITTNAQSDWAAPMAQLVATDSSSLFLANLSGSEVLVIGGSTVEFESGNTRTTLDVRDTSTAKSGHANEFSNVQLSANAYLLADNRTRIDTLGIWGKASVEIDRDSRVGQLGMGGQTMFAAYRNSSVSGPYAIYGNVVIEINNSTATGWKTVSNPHAMFIGSNATVNNQLYPDWSWSGQDGLGKP</sequence>
<proteinExistence type="predicted"/>
<protein>
    <submittedName>
        <fullName evidence="2">Uncharacterized protein</fullName>
    </submittedName>
</protein>
<dbReference type="RefSeq" id="WP_203536089.1">
    <property type="nucleotide sequence ID" value="NZ_JAESND010000001.1"/>
</dbReference>
<feature type="signal peptide" evidence="1">
    <location>
        <begin position="1"/>
        <end position="26"/>
    </location>
</feature>
<dbReference type="Proteomes" id="UP000809431">
    <property type="component" value="Unassembled WGS sequence"/>
</dbReference>
<keyword evidence="1" id="KW-0732">Signal</keyword>
<name>A0ABS2BFZ7_9NEIS</name>
<evidence type="ECO:0000256" key="1">
    <source>
        <dbReference type="SAM" id="SignalP"/>
    </source>
</evidence>
<evidence type="ECO:0000313" key="3">
    <source>
        <dbReference type="Proteomes" id="UP000809431"/>
    </source>
</evidence>
<feature type="chain" id="PRO_5045362839" evidence="1">
    <location>
        <begin position="27"/>
        <end position="340"/>
    </location>
</feature>